<dbReference type="AlphaFoldDB" id="A0A0F9GJG9"/>
<sequence length="54" mass="6344">MEDVTIKKVSNGFIISPRAKEHCAMDESQIKVCNDYESLFEIIKKYFNETKENE</sequence>
<name>A0A0F9GJG9_9ZZZZ</name>
<proteinExistence type="predicted"/>
<accession>A0A0F9GJG9</accession>
<protein>
    <submittedName>
        <fullName evidence="1">Uncharacterized protein</fullName>
    </submittedName>
</protein>
<evidence type="ECO:0000313" key="1">
    <source>
        <dbReference type="EMBL" id="KKL98959.1"/>
    </source>
</evidence>
<organism evidence="1">
    <name type="scientific">marine sediment metagenome</name>
    <dbReference type="NCBI Taxonomy" id="412755"/>
    <lineage>
        <taxon>unclassified sequences</taxon>
        <taxon>metagenomes</taxon>
        <taxon>ecological metagenomes</taxon>
    </lineage>
</organism>
<comment type="caution">
    <text evidence="1">The sequence shown here is derived from an EMBL/GenBank/DDBJ whole genome shotgun (WGS) entry which is preliminary data.</text>
</comment>
<reference evidence="1" key="1">
    <citation type="journal article" date="2015" name="Nature">
        <title>Complex archaea that bridge the gap between prokaryotes and eukaryotes.</title>
        <authorList>
            <person name="Spang A."/>
            <person name="Saw J.H."/>
            <person name="Jorgensen S.L."/>
            <person name="Zaremba-Niedzwiedzka K."/>
            <person name="Martijn J."/>
            <person name="Lind A.E."/>
            <person name="van Eijk R."/>
            <person name="Schleper C."/>
            <person name="Guy L."/>
            <person name="Ettema T.J."/>
        </authorList>
    </citation>
    <scope>NUCLEOTIDE SEQUENCE</scope>
</reference>
<gene>
    <name evidence="1" type="ORF">LCGC14_1819190</name>
</gene>
<dbReference type="EMBL" id="LAZR01017789">
    <property type="protein sequence ID" value="KKL98959.1"/>
    <property type="molecule type" value="Genomic_DNA"/>
</dbReference>